<evidence type="ECO:0000313" key="12">
    <source>
        <dbReference type="Proteomes" id="UP001556653"/>
    </source>
</evidence>
<dbReference type="Gene3D" id="3.10.20.310">
    <property type="entry name" value="membrane protein fhac"/>
    <property type="match status" value="1"/>
</dbReference>
<keyword evidence="2 9" id="KW-1003">Cell membrane</keyword>
<dbReference type="GO" id="GO:0051301">
    <property type="term" value="P:cell division"/>
    <property type="evidence" value="ECO:0007669"/>
    <property type="project" value="UniProtKB-KW"/>
</dbReference>
<evidence type="ECO:0000256" key="1">
    <source>
        <dbReference type="ARBA" id="ARBA00004370"/>
    </source>
</evidence>
<keyword evidence="7 9" id="KW-0472">Membrane</keyword>
<evidence type="ECO:0000256" key="7">
    <source>
        <dbReference type="ARBA" id="ARBA00023136"/>
    </source>
</evidence>
<dbReference type="HAMAP" id="MF_00911">
    <property type="entry name" value="FtsQ_subfam"/>
    <property type="match status" value="1"/>
</dbReference>
<reference evidence="11 12" key="1">
    <citation type="submission" date="2024-02" db="EMBL/GenBank/DDBJ databases">
        <title>New especies of Spiribacter isolated from saline water.</title>
        <authorList>
            <person name="Leon M.J."/>
            <person name="De La Haba R."/>
            <person name="Sanchez-Porro C."/>
            <person name="Ventosa A."/>
        </authorList>
    </citation>
    <scope>NUCLEOTIDE SEQUENCE [LARGE SCALE GENOMIC DNA]</scope>
    <source>
        <strain evidence="12">ag22IC4-227</strain>
    </source>
</reference>
<keyword evidence="6 9" id="KW-1133">Transmembrane helix</keyword>
<dbReference type="PROSITE" id="PS51779">
    <property type="entry name" value="POTRA"/>
    <property type="match status" value="1"/>
</dbReference>
<proteinExistence type="inferred from homology"/>
<accession>A0ABV3S5X9</accession>
<evidence type="ECO:0000256" key="4">
    <source>
        <dbReference type="ARBA" id="ARBA00022618"/>
    </source>
</evidence>
<dbReference type="InterPro" id="IPR045335">
    <property type="entry name" value="FtsQ_C_sf"/>
</dbReference>
<keyword evidence="3 9" id="KW-0997">Cell inner membrane</keyword>
<dbReference type="Pfam" id="PF08478">
    <property type="entry name" value="POTRA_1"/>
    <property type="match status" value="1"/>
</dbReference>
<keyword evidence="4 9" id="KW-0132">Cell division</keyword>
<keyword evidence="5 9" id="KW-0812">Transmembrane</keyword>
<dbReference type="InterPro" id="IPR005548">
    <property type="entry name" value="Cell_div_FtsQ/DivIB_C"/>
</dbReference>
<comment type="subunit">
    <text evidence="9">Part of a complex composed of FtsB, FtsL and FtsQ.</text>
</comment>
<comment type="similarity">
    <text evidence="9">Belongs to the FtsQ/DivIB family. FtsQ subfamily.</text>
</comment>
<dbReference type="EMBL" id="JBAKFJ010000001">
    <property type="protein sequence ID" value="MEX0385521.1"/>
    <property type="molecule type" value="Genomic_DNA"/>
</dbReference>
<dbReference type="Gene3D" id="3.40.50.11690">
    <property type="entry name" value="Cell division protein FtsQ/DivIB"/>
    <property type="match status" value="1"/>
</dbReference>
<evidence type="ECO:0000313" key="11">
    <source>
        <dbReference type="EMBL" id="MEX0385521.1"/>
    </source>
</evidence>
<keyword evidence="8 9" id="KW-0131">Cell cycle</keyword>
<evidence type="ECO:0000256" key="6">
    <source>
        <dbReference type="ARBA" id="ARBA00022989"/>
    </source>
</evidence>
<keyword evidence="12" id="KW-1185">Reference proteome</keyword>
<name>A0ABV3S5X9_9GAMM</name>
<evidence type="ECO:0000256" key="9">
    <source>
        <dbReference type="HAMAP-Rule" id="MF_00911"/>
    </source>
</evidence>
<dbReference type="Proteomes" id="UP001556653">
    <property type="component" value="Unassembled WGS sequence"/>
</dbReference>
<evidence type="ECO:0000256" key="8">
    <source>
        <dbReference type="ARBA" id="ARBA00023306"/>
    </source>
</evidence>
<dbReference type="PANTHER" id="PTHR35851:SF1">
    <property type="entry name" value="CELL DIVISION PROTEIN FTSQ"/>
    <property type="match status" value="1"/>
</dbReference>
<dbReference type="InterPro" id="IPR013685">
    <property type="entry name" value="POTRA_FtsQ_type"/>
</dbReference>
<comment type="function">
    <text evidence="9">Essential cell division protein. May link together the upstream cell division proteins, which are predominantly cytoplasmic, with the downstream cell division proteins, which are predominantly periplasmic. May control correct divisome assembly.</text>
</comment>
<evidence type="ECO:0000259" key="10">
    <source>
        <dbReference type="PROSITE" id="PS51779"/>
    </source>
</evidence>
<sequence length="236" mass="25720">MSTGFRQGTRLLMLLGLGLALMAGGSLALERGPGLRLLPLERVGFDGELAHVREADLRRVLQGHLKGGLLGVDVSAVRAAVESLPWVATATVRRVWPDALRITVDEQEPVARWGGVALMNGRAGVFRPRQLPDVPLPELSGPPGSAARVLARYRQLRALLEPLPLEPTGLALDERRAWTLTLADGGQIRLGRESVESRLARLVAAWPRIPGVADRHLALADLRYPNGFALRWQDED</sequence>
<dbReference type="InterPro" id="IPR034746">
    <property type="entry name" value="POTRA"/>
</dbReference>
<dbReference type="PANTHER" id="PTHR35851">
    <property type="entry name" value="CELL DIVISION PROTEIN FTSQ"/>
    <property type="match status" value="1"/>
</dbReference>
<dbReference type="InterPro" id="IPR026579">
    <property type="entry name" value="FtsQ"/>
</dbReference>
<feature type="domain" description="POTRA" evidence="10">
    <location>
        <begin position="38"/>
        <end position="107"/>
    </location>
</feature>
<evidence type="ECO:0000256" key="3">
    <source>
        <dbReference type="ARBA" id="ARBA00022519"/>
    </source>
</evidence>
<organism evidence="11 12">
    <name type="scientific">Spiribacter onubensis</name>
    <dbReference type="NCBI Taxonomy" id="3122420"/>
    <lineage>
        <taxon>Bacteria</taxon>
        <taxon>Pseudomonadati</taxon>
        <taxon>Pseudomonadota</taxon>
        <taxon>Gammaproteobacteria</taxon>
        <taxon>Chromatiales</taxon>
        <taxon>Ectothiorhodospiraceae</taxon>
        <taxon>Spiribacter</taxon>
    </lineage>
</organism>
<comment type="caution">
    <text evidence="11">The sequence shown here is derived from an EMBL/GenBank/DDBJ whole genome shotgun (WGS) entry which is preliminary data.</text>
</comment>
<dbReference type="Pfam" id="PF03799">
    <property type="entry name" value="FtsQ_DivIB_C"/>
    <property type="match status" value="1"/>
</dbReference>
<protein>
    <recommendedName>
        <fullName evidence="9">Cell division protein FtsQ</fullName>
    </recommendedName>
</protein>
<dbReference type="RefSeq" id="WP_367966006.1">
    <property type="nucleotide sequence ID" value="NZ_JBAKFJ010000001.1"/>
</dbReference>
<gene>
    <name evidence="9" type="primary">ftsQ</name>
    <name evidence="11" type="ORF">V6X64_00745</name>
</gene>
<evidence type="ECO:0000256" key="5">
    <source>
        <dbReference type="ARBA" id="ARBA00022692"/>
    </source>
</evidence>
<comment type="subcellular location">
    <subcellularLocation>
        <location evidence="9">Cell inner membrane</location>
        <topology evidence="9">Single-pass type II membrane protein</topology>
    </subcellularLocation>
    <subcellularLocation>
        <location evidence="1">Membrane</location>
    </subcellularLocation>
    <text evidence="9">Localizes to the division septum.</text>
</comment>
<evidence type="ECO:0000256" key="2">
    <source>
        <dbReference type="ARBA" id="ARBA00022475"/>
    </source>
</evidence>